<accession>A0A1I0S9T2</accession>
<keyword evidence="5 6" id="KW-0472">Membrane</keyword>
<feature type="transmembrane region" description="Helical" evidence="6">
    <location>
        <begin position="106"/>
        <end position="128"/>
    </location>
</feature>
<feature type="transmembrane region" description="Helical" evidence="6">
    <location>
        <begin position="204"/>
        <end position="227"/>
    </location>
</feature>
<dbReference type="OrthoDB" id="622032at2"/>
<protein>
    <submittedName>
        <fullName evidence="7">Major Facilitator Superfamily protein</fullName>
    </submittedName>
</protein>
<dbReference type="Gene3D" id="1.20.1250.20">
    <property type="entry name" value="MFS general substrate transporter like domains"/>
    <property type="match status" value="1"/>
</dbReference>
<feature type="transmembrane region" description="Helical" evidence="6">
    <location>
        <begin position="312"/>
        <end position="334"/>
    </location>
</feature>
<feature type="transmembrane region" description="Helical" evidence="6">
    <location>
        <begin position="370"/>
        <end position="389"/>
    </location>
</feature>
<feature type="transmembrane region" description="Helical" evidence="6">
    <location>
        <begin position="401"/>
        <end position="422"/>
    </location>
</feature>
<keyword evidence="4 6" id="KW-1133">Transmembrane helix</keyword>
<dbReference type="EMBL" id="FOJG01000002">
    <property type="protein sequence ID" value="SEW52911.1"/>
    <property type="molecule type" value="Genomic_DNA"/>
</dbReference>
<dbReference type="GO" id="GO:0022857">
    <property type="term" value="F:transmembrane transporter activity"/>
    <property type="evidence" value="ECO:0007669"/>
    <property type="project" value="InterPro"/>
</dbReference>
<dbReference type="PANTHER" id="PTHR42718">
    <property type="entry name" value="MAJOR FACILITATOR SUPERFAMILY MULTIDRUG TRANSPORTER MFSC"/>
    <property type="match status" value="1"/>
</dbReference>
<dbReference type="Pfam" id="PF07690">
    <property type="entry name" value="MFS_1"/>
    <property type="match status" value="1"/>
</dbReference>
<gene>
    <name evidence="7" type="ORF">SAMN04488122_5228</name>
</gene>
<feature type="transmembrane region" description="Helical" evidence="6">
    <location>
        <begin position="494"/>
        <end position="513"/>
    </location>
</feature>
<feature type="transmembrane region" description="Helical" evidence="6">
    <location>
        <begin position="239"/>
        <end position="256"/>
    </location>
</feature>
<keyword evidence="2" id="KW-0813">Transport</keyword>
<keyword evidence="8" id="KW-1185">Reference proteome</keyword>
<evidence type="ECO:0000313" key="8">
    <source>
        <dbReference type="Proteomes" id="UP000199310"/>
    </source>
</evidence>
<dbReference type="STRING" id="29529.SAMN04488122_5228"/>
<reference evidence="8" key="1">
    <citation type="submission" date="2016-10" db="EMBL/GenBank/DDBJ databases">
        <authorList>
            <person name="Varghese N."/>
            <person name="Submissions S."/>
        </authorList>
    </citation>
    <scope>NUCLEOTIDE SEQUENCE [LARGE SCALE GENOMIC DNA]</scope>
    <source>
        <strain evidence="8">DSM 3695</strain>
    </source>
</reference>
<dbReference type="GO" id="GO:0016020">
    <property type="term" value="C:membrane"/>
    <property type="evidence" value="ECO:0007669"/>
    <property type="project" value="UniProtKB-SubCell"/>
</dbReference>
<evidence type="ECO:0000256" key="6">
    <source>
        <dbReference type="SAM" id="Phobius"/>
    </source>
</evidence>
<dbReference type="PANTHER" id="PTHR42718:SF9">
    <property type="entry name" value="MAJOR FACILITATOR SUPERFAMILY MULTIDRUG TRANSPORTER MFSC"/>
    <property type="match status" value="1"/>
</dbReference>
<feature type="transmembrane region" description="Helical" evidence="6">
    <location>
        <begin position="140"/>
        <end position="160"/>
    </location>
</feature>
<dbReference type="InterPro" id="IPR036259">
    <property type="entry name" value="MFS_trans_sf"/>
</dbReference>
<dbReference type="SUPFAM" id="SSF103473">
    <property type="entry name" value="MFS general substrate transporter"/>
    <property type="match status" value="1"/>
</dbReference>
<dbReference type="Proteomes" id="UP000199310">
    <property type="component" value="Unassembled WGS sequence"/>
</dbReference>
<proteinExistence type="predicted"/>
<feature type="transmembrane region" description="Helical" evidence="6">
    <location>
        <begin position="53"/>
        <end position="71"/>
    </location>
</feature>
<evidence type="ECO:0000256" key="4">
    <source>
        <dbReference type="ARBA" id="ARBA00022989"/>
    </source>
</evidence>
<dbReference type="RefSeq" id="WP_089899923.1">
    <property type="nucleotide sequence ID" value="NZ_FOJG01000002.1"/>
</dbReference>
<evidence type="ECO:0000256" key="5">
    <source>
        <dbReference type="ARBA" id="ARBA00023136"/>
    </source>
</evidence>
<feature type="transmembrane region" description="Helical" evidence="6">
    <location>
        <begin position="83"/>
        <end position="100"/>
    </location>
</feature>
<dbReference type="InterPro" id="IPR011701">
    <property type="entry name" value="MFS"/>
</dbReference>
<evidence type="ECO:0000256" key="1">
    <source>
        <dbReference type="ARBA" id="ARBA00004141"/>
    </source>
</evidence>
<organism evidence="7 8">
    <name type="scientific">Chitinophaga arvensicola</name>
    <dbReference type="NCBI Taxonomy" id="29529"/>
    <lineage>
        <taxon>Bacteria</taxon>
        <taxon>Pseudomonadati</taxon>
        <taxon>Bacteroidota</taxon>
        <taxon>Chitinophagia</taxon>
        <taxon>Chitinophagales</taxon>
        <taxon>Chitinophagaceae</taxon>
        <taxon>Chitinophaga</taxon>
    </lineage>
</organism>
<comment type="subcellular location">
    <subcellularLocation>
        <location evidence="1">Membrane</location>
        <topology evidence="1">Multi-pass membrane protein</topology>
    </subcellularLocation>
</comment>
<evidence type="ECO:0000313" key="7">
    <source>
        <dbReference type="EMBL" id="SEW52911.1"/>
    </source>
</evidence>
<feature type="transmembrane region" description="Helical" evidence="6">
    <location>
        <begin position="276"/>
        <end position="300"/>
    </location>
</feature>
<feature type="transmembrane region" description="Helical" evidence="6">
    <location>
        <begin position="172"/>
        <end position="192"/>
    </location>
</feature>
<name>A0A1I0S9T2_9BACT</name>
<evidence type="ECO:0000256" key="2">
    <source>
        <dbReference type="ARBA" id="ARBA00022448"/>
    </source>
</evidence>
<dbReference type="AlphaFoldDB" id="A0A1I0S9T2"/>
<sequence length="529" mass="59929">MQAHKIPVFKPWVSEWMARSVIFGILMTCLFSFAFFSSPVAVMGFYGVQPTDVQYAMIVIYGSCVAFLALDFRIVKYFPPKKYLLTALAINAICSLICFQSRDWTLFIICQFVQGITCALMSGIVLQLTFPRLESTRARVIAYSLLYGSIQISVPFYSIYSSAVLYFYDFNWLFYGFNVMLITLTLVVLLTMNTKARFTKKIPLYQVDWVGYLFYVSFILILGYILIYGRQLGWFNSRLIVLLGIGNLIILTLFVIRESKLKRPLINLQIFKAKNFVIGLLLLFSFYIFKGSTGLAYGYLEVILGNDPLSTIPIWIAVIVGTVLSMFVTSRFVLMGFNLIRTIIAGFGFMALYYAYMILFVSVQGETIDFILPMFIYGVATGVLFVPIVSFTSSAAPPNIALNASLVGIFARFTGFTASLAFNNEIQLFFKSAIREKVRETLTETNPQLPVTLLDIQNKYINAGSDIYTAKGVSGEYFNKLVGQQILARATQDYYDFMLVGLVFIIVVLLFLSQMQKVVLRLRKETIPY</sequence>
<evidence type="ECO:0000256" key="3">
    <source>
        <dbReference type="ARBA" id="ARBA00022692"/>
    </source>
</evidence>
<feature type="transmembrane region" description="Helical" evidence="6">
    <location>
        <begin position="343"/>
        <end position="364"/>
    </location>
</feature>
<keyword evidence="3 6" id="KW-0812">Transmembrane</keyword>
<feature type="transmembrane region" description="Helical" evidence="6">
    <location>
        <begin position="21"/>
        <end position="47"/>
    </location>
</feature>